<dbReference type="InterPro" id="IPR011010">
    <property type="entry name" value="DNA_brk_join_enz"/>
</dbReference>
<name>A0A1I4RIK0_9HYPH</name>
<organism evidence="2 3">
    <name type="scientific">Methylobacterium pseudosasicola</name>
    <dbReference type="NCBI Taxonomy" id="582667"/>
    <lineage>
        <taxon>Bacteria</taxon>
        <taxon>Pseudomonadati</taxon>
        <taxon>Pseudomonadota</taxon>
        <taxon>Alphaproteobacteria</taxon>
        <taxon>Hyphomicrobiales</taxon>
        <taxon>Methylobacteriaceae</taxon>
        <taxon>Methylobacterium</taxon>
    </lineage>
</organism>
<dbReference type="AlphaFoldDB" id="A0A1I4RIK0"/>
<evidence type="ECO:0008006" key="4">
    <source>
        <dbReference type="Google" id="ProtNLM"/>
    </source>
</evidence>
<dbReference type="GO" id="GO:0003677">
    <property type="term" value="F:DNA binding"/>
    <property type="evidence" value="ECO:0007669"/>
    <property type="project" value="InterPro"/>
</dbReference>
<evidence type="ECO:0000313" key="2">
    <source>
        <dbReference type="EMBL" id="SFM52102.1"/>
    </source>
</evidence>
<reference evidence="3" key="1">
    <citation type="submission" date="2016-10" db="EMBL/GenBank/DDBJ databases">
        <authorList>
            <person name="Varghese N."/>
            <person name="Submissions S."/>
        </authorList>
    </citation>
    <scope>NUCLEOTIDE SEQUENCE [LARGE SCALE GENOMIC DNA]</scope>
    <source>
        <strain evidence="3">BL36</strain>
    </source>
</reference>
<dbReference type="OrthoDB" id="7806020at2"/>
<keyword evidence="3" id="KW-1185">Reference proteome</keyword>
<dbReference type="EMBL" id="FOTK01000036">
    <property type="protein sequence ID" value="SFM52102.1"/>
    <property type="molecule type" value="Genomic_DNA"/>
</dbReference>
<accession>A0A1I4RIK0</accession>
<proteinExistence type="predicted"/>
<evidence type="ECO:0000256" key="1">
    <source>
        <dbReference type="SAM" id="MobiDB-lite"/>
    </source>
</evidence>
<protein>
    <recommendedName>
        <fullName evidence="4">Phage integrase family protein</fullName>
    </recommendedName>
</protein>
<sequence>MIGENQTRTPETERDFLKRADNLARTAAVELGLTGEYTPFDKVVEWFQGSDLRWKPSTIRVYRAAIRCALENACKNPDAYEEASAALARLNAEPARPMPAKGAKRRTSARKRKSASIAEMREISKVLLQSQHRYARLASHMLCLGTELGLRPTEWSTARLEGTTLVVTNAKATNSRANGEVRHLDLSDLTPNLATMVKELLAMIEAALEISTWVKIAAGIRHLCSWASAKAAKAVPSLRGAKISPYTTRHIAAARAKVVMDEAGVAAFLGHNSTRTAQSHYARKRTATGWAPTRVGVDPSQVKTVRRTYRARGEKLTSASPKPPEI</sequence>
<gene>
    <name evidence="2" type="ORF">SAMN05192568_10364</name>
</gene>
<dbReference type="SUPFAM" id="SSF56349">
    <property type="entry name" value="DNA breaking-rejoining enzymes"/>
    <property type="match status" value="1"/>
</dbReference>
<dbReference type="RefSeq" id="WP_139234197.1">
    <property type="nucleotide sequence ID" value="NZ_FOTK01000036.1"/>
</dbReference>
<feature type="region of interest" description="Disordered" evidence="1">
    <location>
        <begin position="95"/>
        <end position="114"/>
    </location>
</feature>
<dbReference type="Proteomes" id="UP000199048">
    <property type="component" value="Unassembled WGS sequence"/>
</dbReference>
<feature type="compositionally biased region" description="Basic residues" evidence="1">
    <location>
        <begin position="102"/>
        <end position="114"/>
    </location>
</feature>
<evidence type="ECO:0000313" key="3">
    <source>
        <dbReference type="Proteomes" id="UP000199048"/>
    </source>
</evidence>